<sequence>MMFLEELLALMRVCIRGEGWDQIEAKHRDAKIALLSGFLRLSWSKMIRQWWTSLVLRVGYKWKGSACLIPRR</sequence>
<gene>
    <name evidence="1" type="primary">Acey_s0074.g820</name>
    <name evidence="1" type="ORF">Y032_0074g820</name>
</gene>
<dbReference type="Proteomes" id="UP000024635">
    <property type="component" value="Unassembled WGS sequence"/>
</dbReference>
<protein>
    <submittedName>
        <fullName evidence="1">Uncharacterized protein</fullName>
    </submittedName>
</protein>
<reference evidence="2" key="1">
    <citation type="journal article" date="2015" name="Nat. Genet.">
        <title>The genome and transcriptome of the zoonotic hookworm Ancylostoma ceylanicum identify infection-specific gene families.</title>
        <authorList>
            <person name="Schwarz E.M."/>
            <person name="Hu Y."/>
            <person name="Antoshechkin I."/>
            <person name="Miller M.M."/>
            <person name="Sternberg P.W."/>
            <person name="Aroian R.V."/>
        </authorList>
    </citation>
    <scope>NUCLEOTIDE SEQUENCE</scope>
    <source>
        <strain evidence="2">HY135</strain>
    </source>
</reference>
<organism evidence="1 2">
    <name type="scientific">Ancylostoma ceylanicum</name>
    <dbReference type="NCBI Taxonomy" id="53326"/>
    <lineage>
        <taxon>Eukaryota</taxon>
        <taxon>Metazoa</taxon>
        <taxon>Ecdysozoa</taxon>
        <taxon>Nematoda</taxon>
        <taxon>Chromadorea</taxon>
        <taxon>Rhabditida</taxon>
        <taxon>Rhabditina</taxon>
        <taxon>Rhabditomorpha</taxon>
        <taxon>Strongyloidea</taxon>
        <taxon>Ancylostomatidae</taxon>
        <taxon>Ancylostomatinae</taxon>
        <taxon>Ancylostoma</taxon>
    </lineage>
</organism>
<proteinExistence type="predicted"/>
<name>A0A016TUG9_9BILA</name>
<evidence type="ECO:0000313" key="2">
    <source>
        <dbReference type="Proteomes" id="UP000024635"/>
    </source>
</evidence>
<comment type="caution">
    <text evidence="1">The sequence shown here is derived from an EMBL/GenBank/DDBJ whole genome shotgun (WGS) entry which is preliminary data.</text>
</comment>
<dbReference type="EMBL" id="JARK01001410">
    <property type="protein sequence ID" value="EYC06659.1"/>
    <property type="molecule type" value="Genomic_DNA"/>
</dbReference>
<evidence type="ECO:0000313" key="1">
    <source>
        <dbReference type="EMBL" id="EYC06659.1"/>
    </source>
</evidence>
<dbReference type="AlphaFoldDB" id="A0A016TUG9"/>
<keyword evidence="2" id="KW-1185">Reference proteome</keyword>
<accession>A0A016TUG9</accession>